<evidence type="ECO:0000313" key="3">
    <source>
        <dbReference type="Proteomes" id="UP000579281"/>
    </source>
</evidence>
<comment type="caution">
    <text evidence="2">The sequence shown here is derived from an EMBL/GenBank/DDBJ whole genome shotgun (WGS) entry which is preliminary data.</text>
</comment>
<keyword evidence="3" id="KW-1185">Reference proteome</keyword>
<feature type="compositionally biased region" description="Basic and acidic residues" evidence="1">
    <location>
        <begin position="35"/>
        <end position="48"/>
    </location>
</feature>
<evidence type="ECO:0000256" key="1">
    <source>
        <dbReference type="SAM" id="MobiDB-lite"/>
    </source>
</evidence>
<protein>
    <recommendedName>
        <fullName evidence="4">DUF4309 domain-containing protein</fullName>
    </recommendedName>
</protein>
<dbReference type="EMBL" id="JACHEN010000001">
    <property type="protein sequence ID" value="MBB6214275.1"/>
    <property type="molecule type" value="Genomic_DNA"/>
</dbReference>
<dbReference type="Proteomes" id="UP000579281">
    <property type="component" value="Unassembled WGS sequence"/>
</dbReference>
<proteinExistence type="predicted"/>
<name>A0A841KVR7_9FIRM</name>
<evidence type="ECO:0000313" key="2">
    <source>
        <dbReference type="EMBL" id="MBB6214275.1"/>
    </source>
</evidence>
<dbReference type="AlphaFoldDB" id="A0A841KVR7"/>
<evidence type="ECO:0008006" key="4">
    <source>
        <dbReference type="Google" id="ProtNLM"/>
    </source>
</evidence>
<organism evidence="2 3">
    <name type="scientific">Anaerosolibacter carboniphilus</name>
    <dbReference type="NCBI Taxonomy" id="1417629"/>
    <lineage>
        <taxon>Bacteria</taxon>
        <taxon>Bacillati</taxon>
        <taxon>Bacillota</taxon>
        <taxon>Clostridia</taxon>
        <taxon>Peptostreptococcales</taxon>
        <taxon>Thermotaleaceae</taxon>
        <taxon>Anaerosolibacter</taxon>
    </lineage>
</organism>
<sequence>MINKFEKKSRIAFIVATGLIITISMGGLTGCSSKEPMKEGEVNKEVTTPKEITGENNKPINESKSDTENGSLTEYLGLLGLSKEELINKLNEKPNSIGEGGLEFKEAGIRVWFDQESYTLVDQIFIMRKDIDLNGVKVGDKISRFKEVFGNPISDRNGDAHFKYKDIFLSVNYDTKTEEIYGLYILKNDF</sequence>
<accession>A0A841KVR7</accession>
<feature type="region of interest" description="Disordered" evidence="1">
    <location>
        <begin position="32"/>
        <end position="68"/>
    </location>
</feature>
<dbReference type="RefSeq" id="WP_184307510.1">
    <property type="nucleotide sequence ID" value="NZ_JACHEN010000001.1"/>
</dbReference>
<dbReference type="PROSITE" id="PS51257">
    <property type="entry name" value="PROKAR_LIPOPROTEIN"/>
    <property type="match status" value="1"/>
</dbReference>
<reference evidence="2 3" key="1">
    <citation type="submission" date="2020-08" db="EMBL/GenBank/DDBJ databases">
        <title>Genomic Encyclopedia of Type Strains, Phase IV (KMG-IV): sequencing the most valuable type-strain genomes for metagenomic binning, comparative biology and taxonomic classification.</title>
        <authorList>
            <person name="Goeker M."/>
        </authorList>
    </citation>
    <scope>NUCLEOTIDE SEQUENCE [LARGE SCALE GENOMIC DNA]</scope>
    <source>
        <strain evidence="2 3">DSM 103526</strain>
    </source>
</reference>
<gene>
    <name evidence="2" type="ORF">HNQ80_000344</name>
</gene>